<name>A0A916YHN0_9BACT</name>
<gene>
    <name evidence="1" type="ORF">GCM10011514_06350</name>
</gene>
<evidence type="ECO:0000313" key="1">
    <source>
        <dbReference type="EMBL" id="GGD45053.1"/>
    </source>
</evidence>
<dbReference type="Proteomes" id="UP000609064">
    <property type="component" value="Unassembled WGS sequence"/>
</dbReference>
<dbReference type="AlphaFoldDB" id="A0A916YHN0"/>
<dbReference type="EMBL" id="BMKK01000001">
    <property type="protein sequence ID" value="GGD45053.1"/>
    <property type="molecule type" value="Genomic_DNA"/>
</dbReference>
<protein>
    <submittedName>
        <fullName evidence="1">Uncharacterized protein</fullName>
    </submittedName>
</protein>
<organism evidence="1 2">
    <name type="scientific">Emticicia aquatilis</name>
    <dbReference type="NCBI Taxonomy" id="1537369"/>
    <lineage>
        <taxon>Bacteria</taxon>
        <taxon>Pseudomonadati</taxon>
        <taxon>Bacteroidota</taxon>
        <taxon>Cytophagia</taxon>
        <taxon>Cytophagales</taxon>
        <taxon>Leadbetterellaceae</taxon>
        <taxon>Emticicia</taxon>
    </lineage>
</organism>
<sequence>MYAKPDSIPSATEFLKSEDIETDVLESALLNFLFYCPIPDHFEDPYDYILAMSYYEVISSFLEILQNERKKSPKSTFRTA</sequence>
<reference evidence="1" key="2">
    <citation type="submission" date="2020-09" db="EMBL/GenBank/DDBJ databases">
        <authorList>
            <person name="Sun Q."/>
            <person name="Zhou Y."/>
        </authorList>
    </citation>
    <scope>NUCLEOTIDE SEQUENCE</scope>
    <source>
        <strain evidence="1">CGMCC 1.15958</strain>
    </source>
</reference>
<dbReference type="RefSeq" id="WP_188764564.1">
    <property type="nucleotide sequence ID" value="NZ_BMKK01000001.1"/>
</dbReference>
<comment type="caution">
    <text evidence="1">The sequence shown here is derived from an EMBL/GenBank/DDBJ whole genome shotgun (WGS) entry which is preliminary data.</text>
</comment>
<accession>A0A916YHN0</accession>
<evidence type="ECO:0000313" key="2">
    <source>
        <dbReference type="Proteomes" id="UP000609064"/>
    </source>
</evidence>
<keyword evidence="2" id="KW-1185">Reference proteome</keyword>
<proteinExistence type="predicted"/>
<reference evidence="1" key="1">
    <citation type="journal article" date="2014" name="Int. J. Syst. Evol. Microbiol.">
        <title>Complete genome sequence of Corynebacterium casei LMG S-19264T (=DSM 44701T), isolated from a smear-ripened cheese.</title>
        <authorList>
            <consortium name="US DOE Joint Genome Institute (JGI-PGF)"/>
            <person name="Walter F."/>
            <person name="Albersmeier A."/>
            <person name="Kalinowski J."/>
            <person name="Ruckert C."/>
        </authorList>
    </citation>
    <scope>NUCLEOTIDE SEQUENCE</scope>
    <source>
        <strain evidence="1">CGMCC 1.15958</strain>
    </source>
</reference>